<protein>
    <recommendedName>
        <fullName evidence="4">O-antigen ligase family protein</fullName>
    </recommendedName>
</protein>
<feature type="transmembrane region" description="Helical" evidence="1">
    <location>
        <begin position="53"/>
        <end position="68"/>
    </location>
</feature>
<dbReference type="PANTHER" id="PTHR37422:SF13">
    <property type="entry name" value="LIPOPOLYSACCHARIDE BIOSYNTHESIS PROTEIN PA4999-RELATED"/>
    <property type="match status" value="1"/>
</dbReference>
<sequence>MADVVSTMASTTVSHVGPSASGRTRWMLLAVSALLTVAPLVVFLTGDRTTREIVLATAAAGAAAYAAAVHPRLVFAGWAVVLGVVPYMHVPGTSVPLLLVLSLGLWGALLFVPGVAFRTAGLELAVVVLGSLALLSVVASDLSPRALVEYAAWLVATAVVIPIRFLPDDVRSAVVRSFTVATAVGAVVGVLIRMDALGPLLGHLSVVGYDPERNVQYVFGDESNTARLSGTFLEPNIAGLILAVGVLLAVAYFRGMARIVLVLVISGGLLLTLSRASIATVAVAALVVVLRSPARRLAVVTAGAAAGVVALAIPIVRERLLGSFGPSDFGSVARELALKEFPGSMEGHWWWGLGWDRPEFRDRDIGQVVNYVANVPLVTVYRGGIVLGLVAVALLILLVLRSWLHAARSFESAVLCGGVIGFVLVALQLDFPVALQAPATAVFSFLIALSLTASPPRPHRSADA</sequence>
<comment type="caution">
    <text evidence="2">The sequence shown here is derived from an EMBL/GenBank/DDBJ whole genome shotgun (WGS) entry which is preliminary data.</text>
</comment>
<keyword evidence="3" id="KW-1185">Reference proteome</keyword>
<gene>
    <name evidence="2" type="ORF">FHP06_14245</name>
</gene>
<evidence type="ECO:0000313" key="3">
    <source>
        <dbReference type="Proteomes" id="UP000321571"/>
    </source>
</evidence>
<dbReference type="AlphaFoldDB" id="A0A5C8ND27"/>
<keyword evidence="1" id="KW-0472">Membrane</keyword>
<organism evidence="2 3">
    <name type="scientific">Aeromicrobium terrae</name>
    <dbReference type="NCBI Taxonomy" id="2498846"/>
    <lineage>
        <taxon>Bacteria</taxon>
        <taxon>Bacillati</taxon>
        <taxon>Actinomycetota</taxon>
        <taxon>Actinomycetes</taxon>
        <taxon>Propionibacteriales</taxon>
        <taxon>Nocardioidaceae</taxon>
        <taxon>Aeromicrobium</taxon>
    </lineage>
</organism>
<feature type="transmembrane region" description="Helical" evidence="1">
    <location>
        <begin position="297"/>
        <end position="316"/>
    </location>
</feature>
<feature type="transmembrane region" description="Helical" evidence="1">
    <location>
        <begin position="173"/>
        <end position="192"/>
    </location>
</feature>
<reference evidence="2 3" key="1">
    <citation type="submission" date="2019-06" db="EMBL/GenBank/DDBJ databases">
        <title>Aeromicrobium sp. nov., isolated from a maize field.</title>
        <authorList>
            <person name="Lin S.-Y."/>
            <person name="Tsai C.-F."/>
            <person name="Young C.-C."/>
        </authorList>
    </citation>
    <scope>NUCLEOTIDE SEQUENCE [LARGE SCALE GENOMIC DNA]</scope>
    <source>
        <strain evidence="2 3">CC-CFT486</strain>
    </source>
</reference>
<dbReference type="EMBL" id="VDUX01000007">
    <property type="protein sequence ID" value="TXL57527.1"/>
    <property type="molecule type" value="Genomic_DNA"/>
</dbReference>
<evidence type="ECO:0000313" key="2">
    <source>
        <dbReference type="EMBL" id="TXL57527.1"/>
    </source>
</evidence>
<feature type="transmembrane region" description="Helical" evidence="1">
    <location>
        <begin position="435"/>
        <end position="453"/>
    </location>
</feature>
<feature type="transmembrane region" description="Helical" evidence="1">
    <location>
        <begin position="237"/>
        <end position="253"/>
    </location>
</feature>
<feature type="transmembrane region" description="Helical" evidence="1">
    <location>
        <begin position="147"/>
        <end position="167"/>
    </location>
</feature>
<feature type="transmembrane region" description="Helical" evidence="1">
    <location>
        <begin position="122"/>
        <end position="140"/>
    </location>
</feature>
<feature type="transmembrane region" description="Helical" evidence="1">
    <location>
        <begin position="259"/>
        <end position="290"/>
    </location>
</feature>
<feature type="transmembrane region" description="Helical" evidence="1">
    <location>
        <begin position="97"/>
        <end position="116"/>
    </location>
</feature>
<keyword evidence="1" id="KW-0812">Transmembrane</keyword>
<dbReference type="PANTHER" id="PTHR37422">
    <property type="entry name" value="TEICHURONIC ACID BIOSYNTHESIS PROTEIN TUAE"/>
    <property type="match status" value="1"/>
</dbReference>
<feature type="transmembrane region" description="Helical" evidence="1">
    <location>
        <begin position="412"/>
        <end position="429"/>
    </location>
</feature>
<accession>A0A5C8ND27</accession>
<name>A0A5C8ND27_9ACTN</name>
<feature type="transmembrane region" description="Helical" evidence="1">
    <location>
        <begin position="26"/>
        <end position="46"/>
    </location>
</feature>
<feature type="transmembrane region" description="Helical" evidence="1">
    <location>
        <begin position="380"/>
        <end position="400"/>
    </location>
</feature>
<dbReference type="Proteomes" id="UP000321571">
    <property type="component" value="Unassembled WGS sequence"/>
</dbReference>
<proteinExistence type="predicted"/>
<evidence type="ECO:0008006" key="4">
    <source>
        <dbReference type="Google" id="ProtNLM"/>
    </source>
</evidence>
<dbReference type="InterPro" id="IPR051533">
    <property type="entry name" value="WaaL-like"/>
</dbReference>
<keyword evidence="1" id="KW-1133">Transmembrane helix</keyword>
<evidence type="ECO:0000256" key="1">
    <source>
        <dbReference type="SAM" id="Phobius"/>
    </source>
</evidence>